<dbReference type="AlphaFoldDB" id="A0A150FYI6"/>
<feature type="region of interest" description="Disordered" evidence="1">
    <location>
        <begin position="48"/>
        <end position="124"/>
    </location>
</feature>
<protein>
    <submittedName>
        <fullName evidence="2">Uncharacterized protein</fullName>
    </submittedName>
</protein>
<evidence type="ECO:0000313" key="3">
    <source>
        <dbReference type="Proteomes" id="UP000075714"/>
    </source>
</evidence>
<name>A0A150FYI6_GONPE</name>
<feature type="compositionally biased region" description="Acidic residues" evidence="1">
    <location>
        <begin position="162"/>
        <end position="173"/>
    </location>
</feature>
<evidence type="ECO:0000256" key="1">
    <source>
        <dbReference type="SAM" id="MobiDB-lite"/>
    </source>
</evidence>
<feature type="region of interest" description="Disordered" evidence="1">
    <location>
        <begin position="251"/>
        <end position="272"/>
    </location>
</feature>
<keyword evidence="3" id="KW-1185">Reference proteome</keyword>
<accession>A0A150FYI6</accession>
<feature type="compositionally biased region" description="Pro residues" evidence="1">
    <location>
        <begin position="50"/>
        <end position="82"/>
    </location>
</feature>
<organism evidence="2 3">
    <name type="scientific">Gonium pectorale</name>
    <name type="common">Green alga</name>
    <dbReference type="NCBI Taxonomy" id="33097"/>
    <lineage>
        <taxon>Eukaryota</taxon>
        <taxon>Viridiplantae</taxon>
        <taxon>Chlorophyta</taxon>
        <taxon>core chlorophytes</taxon>
        <taxon>Chlorophyceae</taxon>
        <taxon>CS clade</taxon>
        <taxon>Chlamydomonadales</taxon>
        <taxon>Volvocaceae</taxon>
        <taxon>Gonium</taxon>
    </lineage>
</organism>
<feature type="compositionally biased region" description="Gly residues" evidence="1">
    <location>
        <begin position="639"/>
        <end position="655"/>
    </location>
</feature>
<feature type="region of interest" description="Disordered" evidence="1">
    <location>
        <begin position="156"/>
        <end position="196"/>
    </location>
</feature>
<reference evidence="3" key="1">
    <citation type="journal article" date="2016" name="Nat. Commun.">
        <title>The Gonium pectorale genome demonstrates co-option of cell cycle regulation during the evolution of multicellularity.</title>
        <authorList>
            <person name="Hanschen E.R."/>
            <person name="Marriage T.N."/>
            <person name="Ferris P.J."/>
            <person name="Hamaji T."/>
            <person name="Toyoda A."/>
            <person name="Fujiyama A."/>
            <person name="Neme R."/>
            <person name="Noguchi H."/>
            <person name="Minakuchi Y."/>
            <person name="Suzuki M."/>
            <person name="Kawai-Toyooka H."/>
            <person name="Smith D.R."/>
            <person name="Sparks H."/>
            <person name="Anderson J."/>
            <person name="Bakaric R."/>
            <person name="Luria V."/>
            <person name="Karger A."/>
            <person name="Kirschner M.W."/>
            <person name="Durand P.M."/>
            <person name="Michod R.E."/>
            <person name="Nozaki H."/>
            <person name="Olson B.J."/>
        </authorList>
    </citation>
    <scope>NUCLEOTIDE SEQUENCE [LARGE SCALE GENOMIC DNA]</scope>
    <source>
        <strain evidence="3">NIES-2863</strain>
    </source>
</reference>
<dbReference type="EMBL" id="LSYV01000125">
    <property type="protein sequence ID" value="KXZ42672.1"/>
    <property type="molecule type" value="Genomic_DNA"/>
</dbReference>
<gene>
    <name evidence="2" type="ORF">GPECTOR_125g505</name>
</gene>
<dbReference type="OrthoDB" id="563774at2759"/>
<evidence type="ECO:0000313" key="2">
    <source>
        <dbReference type="EMBL" id="KXZ42672.1"/>
    </source>
</evidence>
<comment type="caution">
    <text evidence="2">The sequence shown here is derived from an EMBL/GenBank/DDBJ whole genome shotgun (WGS) entry which is preliminary data.</text>
</comment>
<dbReference type="Proteomes" id="UP000075714">
    <property type="component" value="Unassembled WGS sequence"/>
</dbReference>
<sequence>MGAHSLEDAGGRGCAQCGALLGGGVKRVPHTRRRGLYRCWDCHRAGVAPAPAPAPPGEAAPPSPLDPDPFPWSPPPPAPPSPWAETEAEAREPPPPPPLQVQSLSRRRRHRAAPGDGEGAQAGPFALGAAEVAPDEGEGERAAAVADAPALVEPEVQGEAAAAEEEQVEEEEEAPARRVRRRISAPPAPSLPGQAFALPREEGVAPGADSRGVRALAAAVNEFVVHLKAAAGALLVLEDRHGMRLLDPAEEPDGACQRQLGGGDGSGDGGDDGGCHGLTATVAAAAGAAAGEAEAAGAGGAAGLGRLRGARRLLYDHMCGANTELRMRHLADLMLRWLAAHAWERPLAVLLGPAVERLGLDRVGPLPGLDEQQQAIWDGSRRDMYGSFGAVAAVASAEVAAAMGGGADAVTAEAGAALAAGLADPRVTPAAVRSFHRAAGRLAERMASELLGLPPLPEFVSGLAAWRLLHTPLAAGGGVAPATVYAATSLHIRDVAAAAVHLALHVGAAPGRLALCLAAPGDPTALPPPRPVPPAAAAAAAVAADEVELPPEQQAAAADPPSPHCARQQLPWEAALRGEEVPLVAAAEWVTMPGPCAATGAGEPGGAEGPTPYRLPRHVALMRQLYGAEGLLWPAPPGGHDGGADGSGSGEGGGSGGCDGLVVWVTAPGIARLDCGPDSAAAAALGPAIAAAAAASEAGVVCHSDAVGRPGGTEATGGHPGMRATGETFKSCPASCAPGRISVSSGGSSRGGGGAGGGAVTTDGAAAAGFSGGAAPGAATLPLPQPAGGGLRVAAGPRFMETPVLPILVVGCNANGNWPS</sequence>
<proteinExistence type="predicted"/>
<feature type="region of interest" description="Disordered" evidence="1">
    <location>
        <begin position="636"/>
        <end position="655"/>
    </location>
</feature>